<evidence type="ECO:0000313" key="1">
    <source>
        <dbReference type="EMBL" id="CAK7269482.1"/>
    </source>
</evidence>
<evidence type="ECO:0000313" key="2">
    <source>
        <dbReference type="Proteomes" id="UP001642502"/>
    </source>
</evidence>
<accession>A0ABP0DMQ8</accession>
<sequence>MTGSPVAMSDLIFINFSDADPAPTNATTDGKGPDFTIGAAPKSDIYASPRQPTVLYDYTAPAVCRRVHKAHFKSVQVTAAAAWRTQFDQAGLLFTLPTRNNPEPNAANAGNVTHHPAWIKAGIEVNDGCPCVSVVARAPGGTGGWSDWSLIPLTLAGEKLGPILPVTIHFEREKNALTIWLLRDGGSTRLFIRKVPWVFLDDETGTLGEDVLVGAYAAQPDPYDESKGESLKVTFSGLKIETTS</sequence>
<comment type="caution">
    <text evidence="1">The sequence shown here is derived from an EMBL/GenBank/DDBJ whole genome shotgun (WGS) entry which is preliminary data.</text>
</comment>
<dbReference type="Proteomes" id="UP001642502">
    <property type="component" value="Unassembled WGS sequence"/>
</dbReference>
<dbReference type="Gene3D" id="2.60.120.200">
    <property type="match status" value="1"/>
</dbReference>
<dbReference type="EMBL" id="CAWUON010000048">
    <property type="protein sequence ID" value="CAK7269482.1"/>
    <property type="molecule type" value="Genomic_DNA"/>
</dbReference>
<protein>
    <submittedName>
        <fullName evidence="1">Uncharacterized protein</fullName>
    </submittedName>
</protein>
<dbReference type="Pfam" id="PF07081">
    <property type="entry name" value="DUF1349"/>
    <property type="match status" value="1"/>
</dbReference>
<organism evidence="1 2">
    <name type="scientific">Sporothrix epigloea</name>
    <dbReference type="NCBI Taxonomy" id="1892477"/>
    <lineage>
        <taxon>Eukaryota</taxon>
        <taxon>Fungi</taxon>
        <taxon>Dikarya</taxon>
        <taxon>Ascomycota</taxon>
        <taxon>Pezizomycotina</taxon>
        <taxon>Sordariomycetes</taxon>
        <taxon>Sordariomycetidae</taxon>
        <taxon>Ophiostomatales</taxon>
        <taxon>Ophiostomataceae</taxon>
        <taxon>Sporothrix</taxon>
    </lineage>
</organism>
<gene>
    <name evidence="1" type="ORF">SEPCBS119000_003591</name>
</gene>
<proteinExistence type="predicted"/>
<keyword evidence="2" id="KW-1185">Reference proteome</keyword>
<dbReference type="PANTHER" id="PTHR35332">
    <property type="entry name" value="REGULATION OF ENOLASE PROTEIN 1"/>
    <property type="match status" value="1"/>
</dbReference>
<name>A0ABP0DMQ8_9PEZI</name>
<dbReference type="PANTHER" id="PTHR35332:SF2">
    <property type="entry name" value="REGULATION OF ENOLASE PROTEIN 1"/>
    <property type="match status" value="1"/>
</dbReference>
<reference evidence="1 2" key="1">
    <citation type="submission" date="2024-01" db="EMBL/GenBank/DDBJ databases">
        <authorList>
            <person name="Allen C."/>
            <person name="Tagirdzhanova G."/>
        </authorList>
    </citation>
    <scope>NUCLEOTIDE SEQUENCE [LARGE SCALE GENOMIC DNA]</scope>
    <source>
        <strain evidence="1 2">CBS 119000</strain>
    </source>
</reference>
<dbReference type="InterPro" id="IPR009784">
    <property type="entry name" value="DUF1349"/>
</dbReference>